<keyword evidence="1" id="KW-0472">Membrane</keyword>
<dbReference type="PANTHER" id="PTHR23252">
    <property type="entry name" value="INTIMAL THICKNESS RECEPTOR-RELATED"/>
    <property type="match status" value="1"/>
</dbReference>
<dbReference type="EMBL" id="CAJPVJ010003563">
    <property type="protein sequence ID" value="CAG2167713.1"/>
    <property type="molecule type" value="Genomic_DNA"/>
</dbReference>
<feature type="transmembrane region" description="Helical" evidence="1">
    <location>
        <begin position="287"/>
        <end position="306"/>
    </location>
</feature>
<name>A0A7R9LX22_9ACAR</name>
<dbReference type="AlphaFoldDB" id="A0A7R9LX22"/>
<feature type="transmembrane region" description="Helical" evidence="1">
    <location>
        <begin position="258"/>
        <end position="280"/>
    </location>
</feature>
<keyword evidence="4" id="KW-1185">Reference proteome</keyword>
<evidence type="ECO:0000313" key="4">
    <source>
        <dbReference type="Proteomes" id="UP000728032"/>
    </source>
</evidence>
<dbReference type="OrthoDB" id="45670at2759"/>
<sequence>MSTNVITIAAIVTQLLVIIIGTVDGLHVTGVWSPSAEPMKVIARFGVGKSDPHHKEDSYGYFFGNVTHHMDPNEKFKTKTSALVLVNRQLFQQIYGIHKTSAKVVNKVVKNGDNKDNKTVSVRPKTFCDNIFDVVDTKAYDQTCYKDNKWDLIRFVPCLEGAVCDGAAKSSQIVQNYQFTYVIEDQTEPTFWFLLLIACYRDVKSANGTHNITCEWRDGSSDDSVLKYDVWLVNGHPSSASNKPLDFDHQFSFEQQDLFLYLLLIIFYIILTSAQLYAFTSQKIRNLLSYLFTISLSTHCLSYFFVGLHKIVFAHDGQGFEILNTVADIIRILSLGWPVTKPEISAKPLILIAWMAYIVIEIGLFIWIKKSVDPIEEIDEYQTFPGWISMGFRVFLMMWFLYELRLSMMLEQDQKRLKFYLHFGAGILVWFVHLPLVAMF</sequence>
<evidence type="ECO:0000313" key="3">
    <source>
        <dbReference type="EMBL" id="CAD7649294.1"/>
    </source>
</evidence>
<keyword evidence="1" id="KW-1133">Transmembrane helix</keyword>
<evidence type="ECO:0000256" key="1">
    <source>
        <dbReference type="SAM" id="Phobius"/>
    </source>
</evidence>
<evidence type="ECO:0000259" key="2">
    <source>
        <dbReference type="Pfam" id="PF10192"/>
    </source>
</evidence>
<dbReference type="InterPro" id="IPR019336">
    <property type="entry name" value="GPR180/TMEM145_TM"/>
</dbReference>
<dbReference type="Pfam" id="PF10192">
    <property type="entry name" value="GPR180-TMEM145_TM"/>
    <property type="match status" value="1"/>
</dbReference>
<dbReference type="Proteomes" id="UP000728032">
    <property type="component" value="Unassembled WGS sequence"/>
</dbReference>
<keyword evidence="1" id="KW-0812">Transmembrane</keyword>
<dbReference type="EMBL" id="OC918388">
    <property type="protein sequence ID" value="CAD7649294.1"/>
    <property type="molecule type" value="Genomic_DNA"/>
</dbReference>
<proteinExistence type="predicted"/>
<reference evidence="3" key="1">
    <citation type="submission" date="2020-11" db="EMBL/GenBank/DDBJ databases">
        <authorList>
            <person name="Tran Van P."/>
        </authorList>
    </citation>
    <scope>NUCLEOTIDE SEQUENCE</scope>
</reference>
<feature type="transmembrane region" description="Helical" evidence="1">
    <location>
        <begin position="349"/>
        <end position="368"/>
    </location>
</feature>
<accession>A0A7R9LX22</accession>
<organism evidence="3">
    <name type="scientific">Oppiella nova</name>
    <dbReference type="NCBI Taxonomy" id="334625"/>
    <lineage>
        <taxon>Eukaryota</taxon>
        <taxon>Metazoa</taxon>
        <taxon>Ecdysozoa</taxon>
        <taxon>Arthropoda</taxon>
        <taxon>Chelicerata</taxon>
        <taxon>Arachnida</taxon>
        <taxon>Acari</taxon>
        <taxon>Acariformes</taxon>
        <taxon>Sarcoptiformes</taxon>
        <taxon>Oribatida</taxon>
        <taxon>Brachypylina</taxon>
        <taxon>Oppioidea</taxon>
        <taxon>Oppiidae</taxon>
        <taxon>Oppiella</taxon>
    </lineage>
</organism>
<gene>
    <name evidence="3" type="ORF">ONB1V03_LOCUS7210</name>
</gene>
<dbReference type="InterPro" id="IPR047831">
    <property type="entry name" value="GPR180/TMEM145"/>
</dbReference>
<feature type="transmembrane region" description="Helical" evidence="1">
    <location>
        <begin position="419"/>
        <end position="438"/>
    </location>
</feature>
<dbReference type="PANTHER" id="PTHR23252:SF43">
    <property type="entry name" value="INTIMAL THICKNESS RELATED RECEPTOR IRP DOMAIN-CONTAINING PROTEIN"/>
    <property type="match status" value="1"/>
</dbReference>
<dbReference type="GO" id="GO:0007186">
    <property type="term" value="P:G protein-coupled receptor signaling pathway"/>
    <property type="evidence" value="ECO:0007669"/>
    <property type="project" value="InterPro"/>
</dbReference>
<feature type="domain" description="GPR180/TMEM145 transmembrane" evidence="2">
    <location>
        <begin position="262"/>
        <end position="439"/>
    </location>
</feature>
<protein>
    <recommendedName>
        <fullName evidence="2">GPR180/TMEM145 transmembrane domain-containing protein</fullName>
    </recommendedName>
</protein>
<feature type="transmembrane region" description="Helical" evidence="1">
    <location>
        <begin position="388"/>
        <end position="407"/>
    </location>
</feature>
<dbReference type="GO" id="GO:0019236">
    <property type="term" value="P:response to pheromone"/>
    <property type="evidence" value="ECO:0007669"/>
    <property type="project" value="InterPro"/>
</dbReference>